<gene>
    <name evidence="1" type="ordered locus">VFMJ11_B0057</name>
</gene>
<dbReference type="HOGENOM" id="CLU_009268_0_0_6"/>
<dbReference type="RefSeq" id="WP_012534525.1">
    <property type="nucleotide sequence ID" value="NC_011185.1"/>
</dbReference>
<dbReference type="AlphaFoldDB" id="B5EW00"/>
<evidence type="ECO:0000313" key="1">
    <source>
        <dbReference type="EMBL" id="ACH64742.1"/>
    </source>
</evidence>
<dbReference type="NCBIfam" id="NF040699">
    <property type="entry name" value="VPA1262_fam"/>
    <property type="match status" value="1"/>
</dbReference>
<evidence type="ECO:0000313" key="2">
    <source>
        <dbReference type="Proteomes" id="UP000001857"/>
    </source>
</evidence>
<proteinExistence type="predicted"/>
<accession>B5EW00</accession>
<reference evidence="2" key="1">
    <citation type="submission" date="2008-08" db="EMBL/GenBank/DDBJ databases">
        <title>Complete sequence of Vibrio fischeri strain MJ11.</title>
        <authorList>
            <person name="Mandel M.J."/>
            <person name="Stabb E.V."/>
            <person name="Ruby E.G."/>
            <person name="Ferriera S."/>
            <person name="Johnson J."/>
            <person name="Kravitz S."/>
            <person name="Beeson K."/>
            <person name="Sutton G."/>
            <person name="Rogers Y.-H."/>
            <person name="Friedman R."/>
            <person name="Frazier M."/>
            <person name="Venter J.C."/>
        </authorList>
    </citation>
    <scope>NUCLEOTIDE SEQUENCE [LARGE SCALE GENOMIC DNA]</scope>
    <source>
        <strain evidence="2">MJ11</strain>
        <plasmid evidence="2">Plasmid pMJ100</plasmid>
    </source>
</reference>
<reference evidence="1 2" key="2">
    <citation type="journal article" date="2009" name="Nature">
        <title>A single regulatory gene is sufficient to alter bacterial host range.</title>
        <authorList>
            <person name="Mandel M.J."/>
            <person name="Wollenberg M.S."/>
            <person name="Stabb E.V."/>
            <person name="Visick K.L."/>
            <person name="Ruby E.G."/>
        </authorList>
    </citation>
    <scope>NUCLEOTIDE SEQUENCE [LARGE SCALE GENOMIC DNA]</scope>
    <source>
        <strain evidence="1 2">MJ11</strain>
        <plasmid evidence="2">Plasmid pMJ100</plasmid>
    </source>
</reference>
<dbReference type="NCBIfam" id="NF040700">
    <property type="entry name" value="VPA1262_N_dom"/>
    <property type="match status" value="1"/>
</dbReference>
<keyword evidence="1" id="KW-0614">Plasmid</keyword>
<sequence>MKVKQNTMTFVLDDIVNDKRFQRLFLVEHQCALQLWVLRVEGDDFVETKIIYGRLLPYSFSNNSWSFSDSDNSKMFEGYKAQVKKLSIYLDGLAAKRVIEKLCSGENLRNINNICGLRFGQSKIDELFGDTRLSYHELAFKPLSYLINKDAHPRSSIGSPHGNAGALSASIIQCNKHELLAAQGNYDVDLTSMLIEQLNQETGLSFDKHDLSRFGDIELMVFPSIDEKERSLKNIQWADNKKEIHVNINPIGLHQYSIFQFNLRIENSGQILYSSLKTANQGDNGNYECTFNIDAKFHSIADSLSLDIYGAIDEETDEFILCDRWTTHFIREMNFQLNTISNSSEFNKFDWLEKTVNPKMSDRVAKVLSLKSSNSITSNKLTTRKSDPWVSINESLSKTFRLIYPEKSDGAFFPRWGMSSGEGRLQFTEWFKELAQSNQGHSITVFDPYFEDAGLALILLSSAVNSDYTIFRTNHQTEGAITTKGLETLLQTCIHNQKLMQQRTVNIYGISDGSLHDRYILVTDANGIPVKGYHLSNSFQSAAENHPLLITPIPRDVLYKIIEYKNSLLSNSTEKVTHLYDSKKLESVTLNKDDTFFESDVMGDVLSYWLNQPILKGLKGNILINKLKALDLYHDDFPHGIDPNGLKLFIDAIDFSTVDFNYYWGAIGEILSRTVTKCHDADYFVGKPSFLDALISILKETFDRDGDDVIKRELSLVSPSYFKQTLSDLLYSSTTPSNFSLGIKQSLLTWGEYFCIQYLWMCNPNELIKVVDAQVKKLNNEFNGLDSIRLSVLGQVLREISLTIEFRQTSDLQIAALLESNHDFFKWLAWYELGYRVSSSNNVDIVSKLPINKQCIFIGWLINRYSKAERDENLFNRLIDELHQRLPHKLELSLLRNTIDSMRGHMKELSWVEPWISRKVTVPLIESNRVTFDDASQIWNEELIGLLEPINLRNSGLFNVSREGEVTNITAWLWSQSSPSHQNKCLKKFDRILRKQKQVIQQPLASTTNWSNWDDSLKISLWVWLFAEWCRYYNLTIGRNNSQKLMELYRKAKELALVRPESEWLQSEIFLQIKWVSEQR</sequence>
<dbReference type="KEGG" id="vfm:VFMJ11_B0057"/>
<geneLocation type="plasmid" evidence="1 2">
    <name>pMJ100</name>
</geneLocation>
<dbReference type="Proteomes" id="UP000001857">
    <property type="component" value="Plasmid pMJ100"/>
</dbReference>
<organism evidence="1 2">
    <name type="scientific">Aliivibrio fischeri (strain MJ11)</name>
    <name type="common">Vibrio fischeri</name>
    <dbReference type="NCBI Taxonomy" id="388396"/>
    <lineage>
        <taxon>Bacteria</taxon>
        <taxon>Pseudomonadati</taxon>
        <taxon>Pseudomonadota</taxon>
        <taxon>Gammaproteobacteria</taxon>
        <taxon>Vibrionales</taxon>
        <taxon>Vibrionaceae</taxon>
        <taxon>Aliivibrio</taxon>
    </lineage>
</organism>
<protein>
    <submittedName>
        <fullName evidence="1">Uncharacterized protein</fullName>
    </submittedName>
</protein>
<dbReference type="EMBL" id="CP001134">
    <property type="protein sequence ID" value="ACH64742.1"/>
    <property type="molecule type" value="Genomic_DNA"/>
</dbReference>
<name>B5EW00_ALIFM</name>